<organism evidence="1 2">
    <name type="scientific">Rheinheimera marina</name>
    <dbReference type="NCBI Taxonomy" id="1774958"/>
    <lineage>
        <taxon>Bacteria</taxon>
        <taxon>Pseudomonadati</taxon>
        <taxon>Pseudomonadota</taxon>
        <taxon>Gammaproteobacteria</taxon>
        <taxon>Chromatiales</taxon>
        <taxon>Chromatiaceae</taxon>
        <taxon>Rheinheimera</taxon>
    </lineage>
</organism>
<reference evidence="2" key="1">
    <citation type="journal article" date="2019" name="Int. J. Syst. Evol. Microbiol.">
        <title>The Global Catalogue of Microorganisms (GCM) 10K type strain sequencing project: providing services to taxonomists for standard genome sequencing and annotation.</title>
        <authorList>
            <consortium name="The Broad Institute Genomics Platform"/>
            <consortium name="The Broad Institute Genome Sequencing Center for Infectious Disease"/>
            <person name="Wu L."/>
            <person name="Ma J."/>
        </authorList>
    </citation>
    <scope>NUCLEOTIDE SEQUENCE [LARGE SCALE GENOMIC DNA]</scope>
    <source>
        <strain evidence="2">DT28</strain>
    </source>
</reference>
<proteinExistence type="predicted"/>
<name>A0ABV9JNP3_9GAMM</name>
<evidence type="ECO:0000313" key="1">
    <source>
        <dbReference type="EMBL" id="MFC4655840.1"/>
    </source>
</evidence>
<comment type="caution">
    <text evidence="1">The sequence shown here is derived from an EMBL/GenBank/DDBJ whole genome shotgun (WGS) entry which is preliminary data.</text>
</comment>
<dbReference type="InterPro" id="IPR025284">
    <property type="entry name" value="DUF4144"/>
</dbReference>
<accession>A0ABV9JNP3</accession>
<dbReference type="Pfam" id="PF13642">
    <property type="entry name" value="DUF4144"/>
    <property type="match status" value="1"/>
</dbReference>
<keyword evidence="2" id="KW-1185">Reference proteome</keyword>
<evidence type="ECO:0000313" key="2">
    <source>
        <dbReference type="Proteomes" id="UP001595962"/>
    </source>
</evidence>
<dbReference type="RefSeq" id="WP_377334320.1">
    <property type="nucleotide sequence ID" value="NZ_JBHSGB010000010.1"/>
</dbReference>
<sequence length="109" mass="12147">MNAQFGTPLMHYPVLLQLSGDPELEFVESAEQLNLLLRQTGPVLPEDRWIDCQGFTYALHDPGTKLGQLNQDQLTALIQAHFFSQSQSCVVKIQAKSIAELLALLRPEA</sequence>
<dbReference type="Proteomes" id="UP001595962">
    <property type="component" value="Unassembled WGS sequence"/>
</dbReference>
<gene>
    <name evidence="1" type="ORF">ACFO3I_12565</name>
</gene>
<protein>
    <submittedName>
        <fullName evidence="1">DUF4144 family protein</fullName>
    </submittedName>
</protein>
<dbReference type="EMBL" id="JBHSGB010000010">
    <property type="protein sequence ID" value="MFC4655840.1"/>
    <property type="molecule type" value="Genomic_DNA"/>
</dbReference>